<evidence type="ECO:0000313" key="4">
    <source>
        <dbReference type="Proteomes" id="UP000186720"/>
    </source>
</evidence>
<proteinExistence type="predicted"/>
<name>A0A1Q5ZYG5_9SPHI</name>
<gene>
    <name evidence="3" type="ORF">RG47T_2260</name>
</gene>
<dbReference type="RefSeq" id="WP_253187511.1">
    <property type="nucleotide sequence ID" value="NZ_MPPL01000001.1"/>
</dbReference>
<evidence type="ECO:0000259" key="1">
    <source>
        <dbReference type="PROSITE" id="PS51192"/>
    </source>
</evidence>
<dbReference type="InterPro" id="IPR050742">
    <property type="entry name" value="Helicase_Restrict-Modif_Enz"/>
</dbReference>
<protein>
    <submittedName>
        <fullName evidence="3">Uncharacterized protein</fullName>
    </submittedName>
</protein>
<keyword evidence="4" id="KW-1185">Reference proteome</keyword>
<dbReference type="InterPro" id="IPR001650">
    <property type="entry name" value="Helicase_C-like"/>
</dbReference>
<dbReference type="InterPro" id="IPR027417">
    <property type="entry name" value="P-loop_NTPase"/>
</dbReference>
<evidence type="ECO:0000259" key="2">
    <source>
        <dbReference type="PROSITE" id="PS51194"/>
    </source>
</evidence>
<dbReference type="EMBL" id="MPPL01000001">
    <property type="protein sequence ID" value="OKS86803.1"/>
    <property type="molecule type" value="Genomic_DNA"/>
</dbReference>
<dbReference type="GO" id="GO:0005829">
    <property type="term" value="C:cytosol"/>
    <property type="evidence" value="ECO:0007669"/>
    <property type="project" value="TreeGrafter"/>
</dbReference>
<dbReference type="PROSITE" id="PS51194">
    <property type="entry name" value="HELICASE_CTER"/>
    <property type="match status" value="1"/>
</dbReference>
<dbReference type="SUPFAM" id="SSF52540">
    <property type="entry name" value="P-loop containing nucleoside triphosphate hydrolases"/>
    <property type="match status" value="1"/>
</dbReference>
<feature type="domain" description="Helicase ATP-binding" evidence="1">
    <location>
        <begin position="49"/>
        <end position="201"/>
    </location>
</feature>
<dbReference type="Gene3D" id="3.40.50.300">
    <property type="entry name" value="P-loop containing nucleotide triphosphate hydrolases"/>
    <property type="match status" value="2"/>
</dbReference>
<dbReference type="PROSITE" id="PS51192">
    <property type="entry name" value="HELICASE_ATP_BIND_1"/>
    <property type="match status" value="1"/>
</dbReference>
<reference evidence="3 4" key="1">
    <citation type="submission" date="2016-11" db="EMBL/GenBank/DDBJ databases">
        <title>Whole Genome Sequencing of Mucilaginibacter polytrichastri RG4-7(T) isolated from the moss sample.</title>
        <authorList>
            <person name="Li Y."/>
        </authorList>
    </citation>
    <scope>NUCLEOTIDE SEQUENCE [LARGE SCALE GENOMIC DNA]</scope>
    <source>
        <strain evidence="3 4">RG4-7</strain>
    </source>
</reference>
<dbReference type="Proteomes" id="UP000186720">
    <property type="component" value="Unassembled WGS sequence"/>
</dbReference>
<organism evidence="3 4">
    <name type="scientific">Mucilaginibacter polytrichastri</name>
    <dbReference type="NCBI Taxonomy" id="1302689"/>
    <lineage>
        <taxon>Bacteria</taxon>
        <taxon>Pseudomonadati</taxon>
        <taxon>Bacteroidota</taxon>
        <taxon>Sphingobacteriia</taxon>
        <taxon>Sphingobacteriales</taxon>
        <taxon>Sphingobacteriaceae</taxon>
        <taxon>Mucilaginibacter</taxon>
    </lineage>
</organism>
<dbReference type="InterPro" id="IPR014001">
    <property type="entry name" value="Helicase_ATP-bd"/>
</dbReference>
<dbReference type="InterPro" id="IPR006935">
    <property type="entry name" value="Helicase/UvrB_N"/>
</dbReference>
<comment type="caution">
    <text evidence="3">The sequence shown here is derived from an EMBL/GenBank/DDBJ whole genome shotgun (WGS) entry which is preliminary data.</text>
</comment>
<dbReference type="AlphaFoldDB" id="A0A1Q5ZYG5"/>
<dbReference type="PANTHER" id="PTHR47396:SF1">
    <property type="entry name" value="ATP-DEPENDENT HELICASE IRC3-RELATED"/>
    <property type="match status" value="1"/>
</dbReference>
<dbReference type="GO" id="GO:0003677">
    <property type="term" value="F:DNA binding"/>
    <property type="evidence" value="ECO:0007669"/>
    <property type="project" value="InterPro"/>
</dbReference>
<sequence>MIKNEVSKTLHNIFRLILQMEKNANLTPNNTTSLYDYQETDINTLFSKLENTTQNYRLLYQLPTGGGKTRIFSEIANRYIQVYRHNVIVLTHRVELCNQTSATLKKLGIRNKMINSAVKTLSNKDGCNCYVAMVETLKNRIKDGLIDPNHIGLVIIDEAHHNSFQKLLGKFKNARIIGVTATPFSSDINLPMRKNYDELIVGESISTLIEKGFLAKPTTWRYDVELNSLKTGLQGDFTVSTSDELYSSPAMLELLLHAYEAHSKNKKTLIFNNGIFTSKNVCKLFTEAGYPVRHLDNHTPSAERLEILKWLKKTKGAILTSVSILTTGFDEPTIQSIILNRATTSLTLYHQMIGRGSRKLPQKKTFSITDLGNNTDRFGDWSTAIDWNQVFEHPEAYYEAMHSQSALEAHNIPSDLRSKFPNSLQLSFDVQKAHQDAIENNLKSKIVIRDSIRQHALMCIENSNNIPDALALADELDKEINWRVKQYTKCLGKVTKNYIEWVQTDYKSKLKILVQKLMQRKEMQRIAG</sequence>
<dbReference type="SMART" id="SM00490">
    <property type="entry name" value="HELICc"/>
    <property type="match status" value="1"/>
</dbReference>
<dbReference type="Pfam" id="PF00271">
    <property type="entry name" value="Helicase_C"/>
    <property type="match status" value="1"/>
</dbReference>
<dbReference type="PANTHER" id="PTHR47396">
    <property type="entry name" value="TYPE I RESTRICTION ENZYME ECOKI R PROTEIN"/>
    <property type="match status" value="1"/>
</dbReference>
<feature type="domain" description="Helicase C-terminal" evidence="2">
    <location>
        <begin position="254"/>
        <end position="420"/>
    </location>
</feature>
<dbReference type="Pfam" id="PF04851">
    <property type="entry name" value="ResIII"/>
    <property type="match status" value="1"/>
</dbReference>
<dbReference type="GO" id="GO:0016787">
    <property type="term" value="F:hydrolase activity"/>
    <property type="evidence" value="ECO:0007669"/>
    <property type="project" value="InterPro"/>
</dbReference>
<dbReference type="STRING" id="1302689.RG47T_2260"/>
<evidence type="ECO:0000313" key="3">
    <source>
        <dbReference type="EMBL" id="OKS86803.1"/>
    </source>
</evidence>
<dbReference type="SMART" id="SM00487">
    <property type="entry name" value="DEXDc"/>
    <property type="match status" value="1"/>
</dbReference>
<dbReference type="GO" id="GO:0005524">
    <property type="term" value="F:ATP binding"/>
    <property type="evidence" value="ECO:0007669"/>
    <property type="project" value="InterPro"/>
</dbReference>
<accession>A0A1Q5ZYG5</accession>